<evidence type="ECO:0000313" key="1">
    <source>
        <dbReference type="EMBL" id="GAH48122.1"/>
    </source>
</evidence>
<reference evidence="1" key="1">
    <citation type="journal article" date="2014" name="Front. Microbiol.">
        <title>High frequency of phylogenetically diverse reductive dehalogenase-homologous genes in deep subseafloor sedimentary metagenomes.</title>
        <authorList>
            <person name="Kawai M."/>
            <person name="Futagami T."/>
            <person name="Toyoda A."/>
            <person name="Takaki Y."/>
            <person name="Nishi S."/>
            <person name="Hori S."/>
            <person name="Arai W."/>
            <person name="Tsubouchi T."/>
            <person name="Morono Y."/>
            <person name="Uchiyama I."/>
            <person name="Ito T."/>
            <person name="Fujiyama A."/>
            <person name="Inagaki F."/>
            <person name="Takami H."/>
        </authorList>
    </citation>
    <scope>NUCLEOTIDE SEQUENCE</scope>
    <source>
        <strain evidence="1">Expedition CK06-06</strain>
    </source>
</reference>
<name>X1FT12_9ZZZZ</name>
<dbReference type="AlphaFoldDB" id="X1FT12"/>
<protein>
    <submittedName>
        <fullName evidence="1">Uncharacterized protein</fullName>
    </submittedName>
</protein>
<sequence length="154" mass="18179">PEIIEFPQPFEQSFAYGWELFNLKHPTTQALLQFLAALELSKRRRTLSEEQLGRLQDALDDLFAYEYYEDEKDYQYDSANRFIDLHNIFSLAREVQLFDIGKIEDLAPTGEELVPGTIDKRPSNLETRLQERRWMRSIRTFGQPLTCKPPDQLH</sequence>
<proteinExistence type="predicted"/>
<feature type="non-terminal residue" evidence="1">
    <location>
        <position position="1"/>
    </location>
</feature>
<comment type="caution">
    <text evidence="1">The sequence shown here is derived from an EMBL/GenBank/DDBJ whole genome shotgun (WGS) entry which is preliminary data.</text>
</comment>
<dbReference type="EMBL" id="BARU01024260">
    <property type="protein sequence ID" value="GAH48122.1"/>
    <property type="molecule type" value="Genomic_DNA"/>
</dbReference>
<organism evidence="1">
    <name type="scientific">marine sediment metagenome</name>
    <dbReference type="NCBI Taxonomy" id="412755"/>
    <lineage>
        <taxon>unclassified sequences</taxon>
        <taxon>metagenomes</taxon>
        <taxon>ecological metagenomes</taxon>
    </lineage>
</organism>
<gene>
    <name evidence="1" type="ORF">S03H2_39263</name>
</gene>
<accession>X1FT12</accession>